<feature type="domain" description="PilZ" evidence="2">
    <location>
        <begin position="6"/>
        <end position="102"/>
    </location>
</feature>
<organism evidence="3 4">
    <name type="scientific">Pseudothauera rhizosphaerae</name>
    <dbReference type="NCBI Taxonomy" id="2565932"/>
    <lineage>
        <taxon>Bacteria</taxon>
        <taxon>Pseudomonadati</taxon>
        <taxon>Pseudomonadota</taxon>
        <taxon>Betaproteobacteria</taxon>
        <taxon>Rhodocyclales</taxon>
        <taxon>Zoogloeaceae</taxon>
        <taxon>Pseudothauera</taxon>
    </lineage>
</organism>
<dbReference type="OrthoDB" id="5298508at2"/>
<proteinExistence type="predicted"/>
<dbReference type="AlphaFoldDB" id="A0A4S4A8A2"/>
<evidence type="ECO:0000313" key="3">
    <source>
        <dbReference type="EMBL" id="THF54988.1"/>
    </source>
</evidence>
<comment type="function">
    <text evidence="1">Binds the second messenger bis-(3'-5') cyclic dimeric guanosine monophosphate (c-di-GMP). Can bind two c-di-GMP molecules per monomer. May play a role in bacterial second-messenger regulated processes. Binding to c-di-GMP induces a conformational change of the C- and N-termini resulting in the exposure of a highly negative surface on one side of the protein to a possible effector protein.</text>
</comment>
<evidence type="ECO:0000256" key="1">
    <source>
        <dbReference type="PIRNR" id="PIRNR028141"/>
    </source>
</evidence>
<comment type="caution">
    <text evidence="3">The sequence shown here is derived from an EMBL/GenBank/DDBJ whole genome shotgun (WGS) entry which is preliminary data.</text>
</comment>
<dbReference type="Proteomes" id="UP000307956">
    <property type="component" value="Unassembled WGS sequence"/>
</dbReference>
<accession>A0A4S4A8A2</accession>
<protein>
    <recommendedName>
        <fullName evidence="1">Cyclic diguanosine monophosphate-binding protein</fullName>
        <shortName evidence="1">c-di-GMP-binding protein</shortName>
    </recommendedName>
    <alternativeName>
        <fullName evidence="1">Pilz domain-containing protein</fullName>
    </alternativeName>
</protein>
<comment type="subunit">
    <text evidence="1">Monomer in both c-di-GMP-bound and free forms.</text>
</comment>
<keyword evidence="1" id="KW-0973">c-di-GMP</keyword>
<dbReference type="InterPro" id="IPR027021">
    <property type="entry name" value="C-di-GMP_BP_PA4608"/>
</dbReference>
<sequence>MHVPEHRKFSRINFHSSASLSLCDREFPCEVLDLSLKGALLHPLGEVHVQPGERCLLELTLDDGETTVRMEGDIAHHEDDRIGLVCREIDLDSITHLRRLIELNLGDADLLQREFFALIAD</sequence>
<dbReference type="RefSeq" id="WP_136387029.1">
    <property type="nucleotide sequence ID" value="NZ_SSOD01000027.1"/>
</dbReference>
<keyword evidence="4" id="KW-1185">Reference proteome</keyword>
<dbReference type="EMBL" id="SSOD01000027">
    <property type="protein sequence ID" value="THF54988.1"/>
    <property type="molecule type" value="Genomic_DNA"/>
</dbReference>
<reference evidence="3 4" key="1">
    <citation type="submission" date="2019-04" db="EMBL/GenBank/DDBJ databases">
        <title>Azoarcus rhizosphaerae sp. nov. isolated from rhizosphere of Ficus religiosa.</title>
        <authorList>
            <person name="Lin S.-Y."/>
            <person name="Hameed A."/>
            <person name="Hsu Y.-H."/>
            <person name="Young C.-C."/>
        </authorList>
    </citation>
    <scope>NUCLEOTIDE SEQUENCE [LARGE SCALE GENOMIC DNA]</scope>
    <source>
        <strain evidence="3 4">CC-YHH848</strain>
    </source>
</reference>
<keyword evidence="1" id="KW-0547">Nucleotide-binding</keyword>
<dbReference type="SUPFAM" id="SSF141371">
    <property type="entry name" value="PilZ domain-like"/>
    <property type="match status" value="1"/>
</dbReference>
<evidence type="ECO:0000259" key="2">
    <source>
        <dbReference type="Pfam" id="PF07238"/>
    </source>
</evidence>
<name>A0A4S4A8A2_9RHOO</name>
<dbReference type="InterPro" id="IPR009875">
    <property type="entry name" value="PilZ_domain"/>
</dbReference>
<dbReference type="GO" id="GO:0035438">
    <property type="term" value="F:cyclic-di-GMP binding"/>
    <property type="evidence" value="ECO:0007669"/>
    <property type="project" value="InterPro"/>
</dbReference>
<dbReference type="Pfam" id="PF07238">
    <property type="entry name" value="PilZ"/>
    <property type="match status" value="1"/>
</dbReference>
<dbReference type="PIRSF" id="PIRSF028141">
    <property type="entry name" value="C-di-GMP_BP_PA4608"/>
    <property type="match status" value="1"/>
</dbReference>
<dbReference type="Gene3D" id="2.40.10.220">
    <property type="entry name" value="predicted glycosyltransferase like domains"/>
    <property type="match status" value="1"/>
</dbReference>
<gene>
    <name evidence="3" type="ORF">E6O51_21220</name>
</gene>
<evidence type="ECO:0000313" key="4">
    <source>
        <dbReference type="Proteomes" id="UP000307956"/>
    </source>
</evidence>